<gene>
    <name evidence="1" type="ORF">CLV78_10256</name>
</gene>
<organism evidence="1 2">
    <name type="scientific">Aliiruegeria haliotis</name>
    <dbReference type="NCBI Taxonomy" id="1280846"/>
    <lineage>
        <taxon>Bacteria</taxon>
        <taxon>Pseudomonadati</taxon>
        <taxon>Pseudomonadota</taxon>
        <taxon>Alphaproteobacteria</taxon>
        <taxon>Rhodobacterales</taxon>
        <taxon>Roseobacteraceae</taxon>
        <taxon>Aliiruegeria</taxon>
    </lineage>
</organism>
<dbReference type="EMBL" id="PVTD01000002">
    <property type="protein sequence ID" value="PRY24884.1"/>
    <property type="molecule type" value="Genomic_DNA"/>
</dbReference>
<dbReference type="AlphaFoldDB" id="A0A2T0RUP4"/>
<comment type="caution">
    <text evidence="1">The sequence shown here is derived from an EMBL/GenBank/DDBJ whole genome shotgun (WGS) entry which is preliminary data.</text>
</comment>
<dbReference type="Proteomes" id="UP000239480">
    <property type="component" value="Unassembled WGS sequence"/>
</dbReference>
<evidence type="ECO:0000313" key="2">
    <source>
        <dbReference type="Proteomes" id="UP000239480"/>
    </source>
</evidence>
<keyword evidence="2" id="KW-1185">Reference proteome</keyword>
<name>A0A2T0RUP4_9RHOB</name>
<evidence type="ECO:0000313" key="1">
    <source>
        <dbReference type="EMBL" id="PRY24884.1"/>
    </source>
</evidence>
<proteinExistence type="predicted"/>
<accession>A0A2T0RUP4</accession>
<protein>
    <submittedName>
        <fullName evidence="1">Uncharacterized protein</fullName>
    </submittedName>
</protein>
<reference evidence="1 2" key="1">
    <citation type="submission" date="2018-03" db="EMBL/GenBank/DDBJ databases">
        <title>Genomic Encyclopedia of Archaeal and Bacterial Type Strains, Phase II (KMG-II): from individual species to whole genera.</title>
        <authorList>
            <person name="Goeker M."/>
        </authorList>
    </citation>
    <scope>NUCLEOTIDE SEQUENCE [LARGE SCALE GENOMIC DNA]</scope>
    <source>
        <strain evidence="1 2">DSM 29328</strain>
    </source>
</reference>
<sequence length="47" mass="5012">MASGAANTTKPASLTASHLPFVSLRRNPFPVERAMGQSTLIRSKPDT</sequence>